<reference evidence="2" key="1">
    <citation type="submission" date="2016-04" db="EMBL/GenBank/DDBJ databases">
        <authorList>
            <person name="Evans L.H."/>
            <person name="Alamgir A."/>
            <person name="Owens N."/>
            <person name="Weber N.D."/>
            <person name="Virtaneva K."/>
            <person name="Barbian K."/>
            <person name="Babar A."/>
            <person name="Rosenke K."/>
        </authorList>
    </citation>
    <scope>NUCLEOTIDE SEQUENCE</scope>
    <source>
        <strain evidence="2">86-1</strain>
    </source>
</reference>
<dbReference type="InterPro" id="IPR029044">
    <property type="entry name" value="Nucleotide-diphossugar_trans"/>
</dbReference>
<dbReference type="CDD" id="cd00761">
    <property type="entry name" value="Glyco_tranf_GTA_type"/>
    <property type="match status" value="1"/>
</dbReference>
<dbReference type="RefSeq" id="WP_296943409.1">
    <property type="nucleotide sequence ID" value="NZ_LT599032.1"/>
</dbReference>
<sequence length="320" mass="37911">MSEISIILPNYNHAPFLKQRIDSILHQTFQDFELIILDDCSIDNSREIIELYRNHPKVSHVVYNTINSGSTFIQWNKGFELAKGEYIWIAESDDYADITFLEKLTKAVAENRNTAIAYSTSYFVNEKGEITRNGLRSEPYLKAKARGKLYKIYNGVDYIKKHLIDNNDIYNASSAIFKKSFLSSISQEYMNYKSCGDNLFWIELAAQGKVMYYYENLNYFRQHNSKVTPKSLSGGLLFEEELKIFHYNIKKGYVYWTNKLLVIGRYLAWMNTVQFDPDEKKYELRAMWEKETSFPVLSLRLYKMKECWFRVKFKFIRIFN</sequence>
<dbReference type="PANTHER" id="PTHR43685:SF11">
    <property type="entry name" value="GLYCOSYLTRANSFERASE TAGX-RELATED"/>
    <property type="match status" value="1"/>
</dbReference>
<dbReference type="Gene3D" id="3.90.550.10">
    <property type="entry name" value="Spore Coat Polysaccharide Biosynthesis Protein SpsA, Chain A"/>
    <property type="match status" value="1"/>
</dbReference>
<feature type="domain" description="Glycosyltransferase 2-like" evidence="1">
    <location>
        <begin position="5"/>
        <end position="152"/>
    </location>
</feature>
<accession>A0A212K0P2</accession>
<dbReference type="EMBL" id="FLUM01000003">
    <property type="protein sequence ID" value="SBW05330.1"/>
    <property type="molecule type" value="Genomic_DNA"/>
</dbReference>
<dbReference type="AlphaFoldDB" id="A0A212K0P2"/>
<dbReference type="PANTHER" id="PTHR43685">
    <property type="entry name" value="GLYCOSYLTRANSFERASE"/>
    <property type="match status" value="1"/>
</dbReference>
<dbReference type="InterPro" id="IPR001173">
    <property type="entry name" value="Glyco_trans_2-like"/>
</dbReference>
<evidence type="ECO:0000313" key="2">
    <source>
        <dbReference type="EMBL" id="SBW05330.1"/>
    </source>
</evidence>
<dbReference type="Pfam" id="PF00535">
    <property type="entry name" value="Glycos_transf_2"/>
    <property type="match status" value="1"/>
</dbReference>
<dbReference type="SUPFAM" id="SSF53448">
    <property type="entry name" value="Nucleotide-diphospho-sugar transferases"/>
    <property type="match status" value="1"/>
</dbReference>
<organism evidence="2">
    <name type="scientific">uncultured Dysgonomonas sp</name>
    <dbReference type="NCBI Taxonomy" id="206096"/>
    <lineage>
        <taxon>Bacteria</taxon>
        <taxon>Pseudomonadati</taxon>
        <taxon>Bacteroidota</taxon>
        <taxon>Bacteroidia</taxon>
        <taxon>Bacteroidales</taxon>
        <taxon>Dysgonomonadaceae</taxon>
        <taxon>Dysgonomonas</taxon>
        <taxon>environmental samples</taxon>
    </lineage>
</organism>
<name>A0A212K0P2_9BACT</name>
<dbReference type="InterPro" id="IPR050834">
    <property type="entry name" value="Glycosyltransf_2"/>
</dbReference>
<proteinExistence type="predicted"/>
<protein>
    <recommendedName>
        <fullName evidence="1">Glycosyltransferase 2-like domain-containing protein</fullName>
    </recommendedName>
</protein>
<gene>
    <name evidence="2" type="ORF">KL86DYS1_31083</name>
</gene>
<evidence type="ECO:0000259" key="1">
    <source>
        <dbReference type="Pfam" id="PF00535"/>
    </source>
</evidence>